<evidence type="ECO:0000256" key="9">
    <source>
        <dbReference type="PIRSR" id="PIRSR000114-3"/>
    </source>
</evidence>
<evidence type="ECO:0000256" key="4">
    <source>
        <dbReference type="ARBA" id="ARBA00048683"/>
    </source>
</evidence>
<proteinExistence type="inferred from homology"/>
<dbReference type="InterPro" id="IPR006109">
    <property type="entry name" value="G3P_DH_NAD-dep_C"/>
</dbReference>
<dbReference type="FunFam" id="1.10.1040.10:FF:000001">
    <property type="entry name" value="Glycerol-3-phosphate dehydrogenase [NAD(P)+]"/>
    <property type="match status" value="1"/>
</dbReference>
<evidence type="ECO:0000256" key="8">
    <source>
        <dbReference type="PIRSR" id="PIRSR000114-2"/>
    </source>
</evidence>
<dbReference type="GO" id="GO:0005829">
    <property type="term" value="C:cytosol"/>
    <property type="evidence" value="ECO:0007669"/>
    <property type="project" value="TreeGrafter"/>
</dbReference>
<dbReference type="FunFam" id="3.40.50.720:FF:000019">
    <property type="entry name" value="Glycerol-3-phosphate dehydrogenase [NAD(P)+]"/>
    <property type="match status" value="1"/>
</dbReference>
<feature type="binding site" evidence="8">
    <location>
        <position position="106"/>
    </location>
    <ligand>
        <name>substrate</name>
    </ligand>
</feature>
<keyword evidence="6" id="KW-0327">Glycosome</keyword>
<evidence type="ECO:0000256" key="5">
    <source>
        <dbReference type="ARBA" id="ARBA00060503"/>
    </source>
</evidence>
<evidence type="ECO:0000259" key="13">
    <source>
        <dbReference type="Pfam" id="PF07479"/>
    </source>
</evidence>
<dbReference type="PIRSF" id="PIRSF000114">
    <property type="entry name" value="Glycerol-3-P_dh"/>
    <property type="match status" value="1"/>
</dbReference>
<name>A0AA35QSX0_GEOBA</name>
<keyword evidence="15" id="KW-1185">Reference proteome</keyword>
<comment type="catalytic activity">
    <reaction evidence="4 11">
        <text>sn-glycerol 3-phosphate + NAD(+) = dihydroxyacetone phosphate + NADH + H(+)</text>
        <dbReference type="Rhea" id="RHEA:11092"/>
        <dbReference type="ChEBI" id="CHEBI:15378"/>
        <dbReference type="ChEBI" id="CHEBI:57540"/>
        <dbReference type="ChEBI" id="CHEBI:57597"/>
        <dbReference type="ChEBI" id="CHEBI:57642"/>
        <dbReference type="ChEBI" id="CHEBI:57945"/>
        <dbReference type="EC" id="1.1.1.8"/>
    </reaction>
</comment>
<organism evidence="14 15">
    <name type="scientific">Geodia barretti</name>
    <name type="common">Barrett's horny sponge</name>
    <dbReference type="NCBI Taxonomy" id="519541"/>
    <lineage>
        <taxon>Eukaryota</taxon>
        <taxon>Metazoa</taxon>
        <taxon>Porifera</taxon>
        <taxon>Demospongiae</taxon>
        <taxon>Heteroscleromorpha</taxon>
        <taxon>Tetractinellida</taxon>
        <taxon>Astrophorina</taxon>
        <taxon>Geodiidae</taxon>
        <taxon>Geodia</taxon>
    </lineage>
</organism>
<evidence type="ECO:0000259" key="12">
    <source>
        <dbReference type="Pfam" id="PF01210"/>
    </source>
</evidence>
<feature type="binding site" evidence="9">
    <location>
        <position position="256"/>
    </location>
    <ligand>
        <name>NAD(+)</name>
        <dbReference type="ChEBI" id="CHEBI:57540"/>
    </ligand>
</feature>
<dbReference type="InterPro" id="IPR036291">
    <property type="entry name" value="NAD(P)-bd_dom_sf"/>
</dbReference>
<dbReference type="GO" id="GO:0020015">
    <property type="term" value="C:glycosome"/>
    <property type="evidence" value="ECO:0007669"/>
    <property type="project" value="UniProtKB-SubCell"/>
</dbReference>
<evidence type="ECO:0000256" key="2">
    <source>
        <dbReference type="ARBA" id="ARBA00023002"/>
    </source>
</evidence>
<dbReference type="Pfam" id="PF01210">
    <property type="entry name" value="NAD_Gly3P_dh_N"/>
    <property type="match status" value="1"/>
</dbReference>
<keyword evidence="3 9" id="KW-0520">NAD</keyword>
<sequence>MPKVGIVGTTTWGTTLGVIIARRGIDVSIWARTEAEAATLEAARENARFLPGVRFPEALSVSASPSEAFESADLVLIAVPSRTFRANVRRVRRALPPNAIVVSATKGIETGTGKRMSEVLADELPSGMHRGICALSGPNLSREIIGSKPASTVIASADVDAACTAQRITNSNLFRVYTNEDIVGVEFGGALKNIIALAAGVCDGLNYGDNAKAAIITRGLAEIGRLAEAAGANPLTLAGLAGMGDLIATCSSSLSRNQYFGRRLALGDSAETIRASMDNVAEGVDTVAGAITVANRLGIEMPIAQTMHKIIFESVPLERAVQELMERAPRPE</sequence>
<dbReference type="Gene3D" id="1.10.1040.10">
    <property type="entry name" value="N-(1-d-carboxylethyl)-l-norvaline Dehydrogenase, domain 2"/>
    <property type="match status" value="1"/>
</dbReference>
<gene>
    <name evidence="14" type="ORF">GBAR_LOCUS315</name>
</gene>
<dbReference type="EMBL" id="CASHTH010000036">
    <property type="protein sequence ID" value="CAI7989750.1"/>
    <property type="molecule type" value="Genomic_DNA"/>
</dbReference>
<evidence type="ECO:0000256" key="7">
    <source>
        <dbReference type="PIRSR" id="PIRSR000114-1"/>
    </source>
</evidence>
<comment type="subcellular location">
    <subcellularLocation>
        <location evidence="5">Glycosome</location>
    </subcellularLocation>
</comment>
<feature type="binding site" evidence="8">
    <location>
        <begin position="256"/>
        <end position="257"/>
    </location>
    <ligand>
        <name>substrate</name>
    </ligand>
</feature>
<dbReference type="NCBIfam" id="NF000942">
    <property type="entry name" value="PRK00094.1-4"/>
    <property type="match status" value="1"/>
</dbReference>
<evidence type="ECO:0000256" key="6">
    <source>
        <dbReference type="ARBA" id="ARBA00084116"/>
    </source>
</evidence>
<dbReference type="EC" id="1.1.1.8" evidence="11"/>
<keyword evidence="2 10" id="KW-0560">Oxidoreductase</keyword>
<feature type="domain" description="Glycerol-3-phosphate dehydrogenase NAD-dependent C-terminal" evidence="13">
    <location>
        <begin position="181"/>
        <end position="321"/>
    </location>
</feature>
<dbReference type="Proteomes" id="UP001174909">
    <property type="component" value="Unassembled WGS sequence"/>
</dbReference>
<dbReference type="GO" id="GO:0051287">
    <property type="term" value="F:NAD binding"/>
    <property type="evidence" value="ECO:0007669"/>
    <property type="project" value="UniProtKB-UniRule"/>
</dbReference>
<dbReference type="Gene3D" id="3.40.50.720">
    <property type="entry name" value="NAD(P)-binding Rossmann-like Domain"/>
    <property type="match status" value="1"/>
</dbReference>
<dbReference type="PROSITE" id="PS00957">
    <property type="entry name" value="NAD_G3PDH"/>
    <property type="match status" value="1"/>
</dbReference>
<reference evidence="14" key="1">
    <citation type="submission" date="2023-03" db="EMBL/GenBank/DDBJ databases">
        <authorList>
            <person name="Steffen K."/>
            <person name="Cardenas P."/>
        </authorList>
    </citation>
    <scope>NUCLEOTIDE SEQUENCE</scope>
</reference>
<evidence type="ECO:0000256" key="11">
    <source>
        <dbReference type="RuleBase" id="RU361243"/>
    </source>
</evidence>
<dbReference type="GO" id="GO:0141152">
    <property type="term" value="F:glycerol-3-phosphate dehydrogenase (NAD+) activity"/>
    <property type="evidence" value="ECO:0007669"/>
    <property type="project" value="UniProtKB-UniRule"/>
</dbReference>
<dbReference type="PANTHER" id="PTHR11728">
    <property type="entry name" value="GLYCEROL-3-PHOSPHATE DEHYDROGENASE"/>
    <property type="match status" value="1"/>
</dbReference>
<evidence type="ECO:0000256" key="10">
    <source>
        <dbReference type="RuleBase" id="RU000437"/>
    </source>
</evidence>
<feature type="active site" description="Proton acceptor" evidence="7">
    <location>
        <position position="192"/>
    </location>
</feature>
<dbReference type="NCBIfam" id="NF000940">
    <property type="entry name" value="PRK00094.1-2"/>
    <property type="match status" value="1"/>
</dbReference>
<dbReference type="GO" id="GO:0005975">
    <property type="term" value="P:carbohydrate metabolic process"/>
    <property type="evidence" value="ECO:0007669"/>
    <property type="project" value="InterPro"/>
</dbReference>
<evidence type="ECO:0000256" key="3">
    <source>
        <dbReference type="ARBA" id="ARBA00023027"/>
    </source>
</evidence>
<dbReference type="InterPro" id="IPR008927">
    <property type="entry name" value="6-PGluconate_DH-like_C_sf"/>
</dbReference>
<dbReference type="AlphaFoldDB" id="A0AA35QSX0"/>
<dbReference type="PRINTS" id="PR00077">
    <property type="entry name" value="GPDHDRGNASE"/>
</dbReference>
<protein>
    <recommendedName>
        <fullName evidence="11">Glycerol-3-phosphate dehydrogenase [NAD(+)]</fullName>
        <ecNumber evidence="11">1.1.1.8</ecNumber>
    </recommendedName>
</protein>
<dbReference type="HAMAP" id="MF_00394">
    <property type="entry name" value="NAD_Glyc3P_dehydrog"/>
    <property type="match status" value="1"/>
</dbReference>
<evidence type="ECO:0000313" key="15">
    <source>
        <dbReference type="Proteomes" id="UP001174909"/>
    </source>
</evidence>
<feature type="domain" description="Glycerol-3-phosphate dehydrogenase NAD-dependent N-terminal" evidence="12">
    <location>
        <begin position="3"/>
        <end position="161"/>
    </location>
</feature>
<accession>A0AA35QSX0</accession>
<evidence type="ECO:0000256" key="1">
    <source>
        <dbReference type="ARBA" id="ARBA00011009"/>
    </source>
</evidence>
<comment type="similarity">
    <text evidence="1 10">Belongs to the NAD-dependent glycerol-3-phosphate dehydrogenase family.</text>
</comment>
<dbReference type="SUPFAM" id="SSF48179">
    <property type="entry name" value="6-phosphogluconate dehydrogenase C-terminal domain-like"/>
    <property type="match status" value="1"/>
</dbReference>
<comment type="caution">
    <text evidence="14">The sequence shown here is derived from an EMBL/GenBank/DDBJ whole genome shotgun (WGS) entry which is preliminary data.</text>
</comment>
<dbReference type="InterPro" id="IPR006168">
    <property type="entry name" value="G3P_DH_NAD-dep"/>
</dbReference>
<dbReference type="InterPro" id="IPR013328">
    <property type="entry name" value="6PGD_dom2"/>
</dbReference>
<dbReference type="GO" id="GO:0046168">
    <property type="term" value="P:glycerol-3-phosphate catabolic process"/>
    <property type="evidence" value="ECO:0007669"/>
    <property type="project" value="UniProtKB-UniRule"/>
</dbReference>
<dbReference type="Pfam" id="PF07479">
    <property type="entry name" value="NAD_Gly3P_dh_C"/>
    <property type="match status" value="1"/>
</dbReference>
<dbReference type="InterPro" id="IPR011128">
    <property type="entry name" value="G3P_DH_NAD-dep_N"/>
</dbReference>
<dbReference type="PANTHER" id="PTHR11728:SF1">
    <property type="entry name" value="GLYCEROL-3-PHOSPHATE DEHYDROGENASE [NAD(+)] 2, CHLOROPLASTIC"/>
    <property type="match status" value="1"/>
</dbReference>
<dbReference type="SUPFAM" id="SSF51735">
    <property type="entry name" value="NAD(P)-binding Rossmann-fold domains"/>
    <property type="match status" value="1"/>
</dbReference>
<evidence type="ECO:0000313" key="14">
    <source>
        <dbReference type="EMBL" id="CAI7989750.1"/>
    </source>
</evidence>